<gene>
    <name evidence="2" type="ORF">Ciccas_013601</name>
</gene>
<sequence>MEEQTAKEGSEKMVSAPRESSQRTRFHRDTRKANKVECVMTDSSKKLPKALMKNIRRPVNRGSQAKTHALKQSAAGKWKKSIDYEVEFFYEDSDEEDRLTPPMDCCLPLGLQPIEHAITVPLQEEDQDFEELEDDGPFLSATLELGEEDLEGPSNYTVTWNPPEKAQLRLTGFDALKAKYPTYQLGNGTPRTLTLDLTPYLDPSSELAAHRRDHCPNSSRIASLCVSNLENASRDLFAVNFQISWSYSGLAQATALQDWLSSIERQNKPIRIEALIVDFLDGFLPRVVSETPCCLILLEAGVPVLASGEQEVSGISPQDLSHFLGEYDSGDDLAMICGACLDFIEQDGYLQLDECDHILCAKCWTQHLYGCLEDVFKIPAKGREYLQRLVDMRSIFNCPVEHCTSCPNRSAILKFLNASVLNPIFRAMDFAHWMLDEQSQVSPDEALFACPEKSCSRIFHCPAQLQGNVKGIECGSKALLPLCCSTLLGILHPWPALDPKSPNCLYYKHEFHWPASCQEASLYHSALTTDSDSALSNRPHFARILEARSLRT</sequence>
<evidence type="ECO:0000256" key="1">
    <source>
        <dbReference type="SAM" id="MobiDB-lite"/>
    </source>
</evidence>
<feature type="compositionally biased region" description="Basic and acidic residues" evidence="1">
    <location>
        <begin position="1"/>
        <end position="11"/>
    </location>
</feature>
<organism evidence="2 3">
    <name type="scientific">Cichlidogyrus casuarinus</name>
    <dbReference type="NCBI Taxonomy" id="1844966"/>
    <lineage>
        <taxon>Eukaryota</taxon>
        <taxon>Metazoa</taxon>
        <taxon>Spiralia</taxon>
        <taxon>Lophotrochozoa</taxon>
        <taxon>Platyhelminthes</taxon>
        <taxon>Monogenea</taxon>
        <taxon>Monopisthocotylea</taxon>
        <taxon>Dactylogyridea</taxon>
        <taxon>Ancyrocephalidae</taxon>
        <taxon>Cichlidogyrus</taxon>
    </lineage>
</organism>
<proteinExistence type="predicted"/>
<keyword evidence="3" id="KW-1185">Reference proteome</keyword>
<name>A0ABD2PK95_9PLAT</name>
<dbReference type="EMBL" id="JBJKFK010006293">
    <property type="protein sequence ID" value="KAL3307875.1"/>
    <property type="molecule type" value="Genomic_DNA"/>
</dbReference>
<protein>
    <submittedName>
        <fullName evidence="2">Uncharacterized protein</fullName>
    </submittedName>
</protein>
<accession>A0ABD2PK95</accession>
<dbReference type="Proteomes" id="UP001626550">
    <property type="component" value="Unassembled WGS sequence"/>
</dbReference>
<evidence type="ECO:0000313" key="3">
    <source>
        <dbReference type="Proteomes" id="UP001626550"/>
    </source>
</evidence>
<evidence type="ECO:0000313" key="2">
    <source>
        <dbReference type="EMBL" id="KAL3307875.1"/>
    </source>
</evidence>
<feature type="non-terminal residue" evidence="2">
    <location>
        <position position="552"/>
    </location>
</feature>
<comment type="caution">
    <text evidence="2">The sequence shown here is derived from an EMBL/GenBank/DDBJ whole genome shotgun (WGS) entry which is preliminary data.</text>
</comment>
<feature type="region of interest" description="Disordered" evidence="1">
    <location>
        <begin position="1"/>
        <end position="35"/>
    </location>
</feature>
<reference evidence="2 3" key="1">
    <citation type="submission" date="2024-11" db="EMBL/GenBank/DDBJ databases">
        <title>Adaptive evolution of stress response genes in parasites aligns with host niche diversity.</title>
        <authorList>
            <person name="Hahn C."/>
            <person name="Resl P."/>
        </authorList>
    </citation>
    <scope>NUCLEOTIDE SEQUENCE [LARGE SCALE GENOMIC DNA]</scope>
    <source>
        <strain evidence="2">EGGRZ-B1_66</strain>
        <tissue evidence="2">Body</tissue>
    </source>
</reference>
<dbReference type="AlphaFoldDB" id="A0ABD2PK95"/>